<dbReference type="Proteomes" id="UP000722791">
    <property type="component" value="Unassembled WGS sequence"/>
</dbReference>
<dbReference type="Proteomes" id="UP000747110">
    <property type="component" value="Unassembled WGS sequence"/>
</dbReference>
<dbReference type="OrthoDB" id="41532at2759"/>
<dbReference type="Pfam" id="PF13508">
    <property type="entry name" value="Acetyltransf_7"/>
    <property type="match status" value="1"/>
</dbReference>
<organism evidence="4 5">
    <name type="scientific">Volvox reticuliferus</name>
    <dbReference type="NCBI Taxonomy" id="1737510"/>
    <lineage>
        <taxon>Eukaryota</taxon>
        <taxon>Viridiplantae</taxon>
        <taxon>Chlorophyta</taxon>
        <taxon>core chlorophytes</taxon>
        <taxon>Chlorophyceae</taxon>
        <taxon>CS clade</taxon>
        <taxon>Chlamydomonadales</taxon>
        <taxon>Volvocaceae</taxon>
        <taxon>Volvox</taxon>
    </lineage>
</organism>
<dbReference type="EMBL" id="BNCP01000024">
    <property type="protein sequence ID" value="GIL82379.1"/>
    <property type="molecule type" value="Genomic_DNA"/>
</dbReference>
<dbReference type="AlphaFoldDB" id="A0A8J4GI55"/>
<dbReference type="InterPro" id="IPR016181">
    <property type="entry name" value="Acyl_CoA_acyltransferase"/>
</dbReference>
<dbReference type="Gene3D" id="3.40.630.30">
    <property type="match status" value="1"/>
</dbReference>
<accession>A0A8J4GI55</accession>
<dbReference type="InterPro" id="IPR000182">
    <property type="entry name" value="GNAT_dom"/>
</dbReference>
<feature type="domain" description="N-acetyltransferase" evidence="2">
    <location>
        <begin position="65"/>
        <end position="222"/>
    </location>
</feature>
<reference evidence="4" key="1">
    <citation type="journal article" date="2021" name="Proc. Natl. Acad. Sci. U.S.A.">
        <title>Three genomes in the algal genus Volvox reveal the fate of a haploid sex-determining region after a transition to homothallism.</title>
        <authorList>
            <person name="Yamamoto K."/>
            <person name="Hamaji T."/>
            <person name="Kawai-Toyooka H."/>
            <person name="Matsuzaki R."/>
            <person name="Takahashi F."/>
            <person name="Nishimura Y."/>
            <person name="Kawachi M."/>
            <person name="Noguchi H."/>
            <person name="Minakuchi Y."/>
            <person name="Umen J.G."/>
            <person name="Toyoda A."/>
            <person name="Nozaki H."/>
        </authorList>
    </citation>
    <scope>NUCLEOTIDE SEQUENCE</scope>
    <source>
        <strain evidence="4">NIES-3785</strain>
        <strain evidence="3">NIES-3786</strain>
    </source>
</reference>
<sequence>MLLKTQAYKRSRLVAGIRDNVLGVHTALSGVQNVQRYHLLQSTVCKYEMANWTGESRRLHAHEGYYFRPATEADLPTIQRLVLVEKMNPLGLDPRRFTVACCMSIDAAAAADGSAGAPPAAAPVAGIVQVVPLSSSGAGEGAMKLQSLVVSPEHRRKGLGSALVRQRLSALRPGTPVWLTAVERGISFYHRLGFQMRKLQEVPRELLFEVATGTVVARLAVNQRLVVMSTTTPIPTGSPTSTDTIVPRLRDDR</sequence>
<evidence type="ECO:0000259" key="2">
    <source>
        <dbReference type="PROSITE" id="PS51186"/>
    </source>
</evidence>
<evidence type="ECO:0000256" key="1">
    <source>
        <dbReference type="SAM" id="MobiDB-lite"/>
    </source>
</evidence>
<comment type="caution">
    <text evidence="4">The sequence shown here is derived from an EMBL/GenBank/DDBJ whole genome shotgun (WGS) entry which is preliminary data.</text>
</comment>
<dbReference type="SUPFAM" id="SSF55729">
    <property type="entry name" value="Acyl-CoA N-acyltransferases (Nat)"/>
    <property type="match status" value="1"/>
</dbReference>
<name>A0A8J4GI55_9CHLO</name>
<evidence type="ECO:0000313" key="3">
    <source>
        <dbReference type="EMBL" id="GIL82379.1"/>
    </source>
</evidence>
<evidence type="ECO:0000313" key="4">
    <source>
        <dbReference type="EMBL" id="GIM07759.1"/>
    </source>
</evidence>
<gene>
    <name evidence="3" type="ORF">Vretifemale_11272</name>
    <name evidence="4" type="ORF">Vretimale_11801</name>
</gene>
<evidence type="ECO:0000313" key="5">
    <source>
        <dbReference type="Proteomes" id="UP000722791"/>
    </source>
</evidence>
<dbReference type="PROSITE" id="PS51186">
    <property type="entry name" value="GNAT"/>
    <property type="match status" value="1"/>
</dbReference>
<keyword evidence="6" id="KW-1185">Reference proteome</keyword>
<dbReference type="EMBL" id="BNCQ01000025">
    <property type="protein sequence ID" value="GIM07759.1"/>
    <property type="molecule type" value="Genomic_DNA"/>
</dbReference>
<proteinExistence type="predicted"/>
<protein>
    <recommendedName>
        <fullName evidence="2">N-acetyltransferase domain-containing protein</fullName>
    </recommendedName>
</protein>
<feature type="compositionally biased region" description="Low complexity" evidence="1">
    <location>
        <begin position="232"/>
        <end position="244"/>
    </location>
</feature>
<evidence type="ECO:0000313" key="6">
    <source>
        <dbReference type="Proteomes" id="UP000747110"/>
    </source>
</evidence>
<feature type="region of interest" description="Disordered" evidence="1">
    <location>
        <begin position="232"/>
        <end position="253"/>
    </location>
</feature>
<dbReference type="CDD" id="cd04301">
    <property type="entry name" value="NAT_SF"/>
    <property type="match status" value="1"/>
</dbReference>
<dbReference type="GO" id="GO:0016747">
    <property type="term" value="F:acyltransferase activity, transferring groups other than amino-acyl groups"/>
    <property type="evidence" value="ECO:0007669"/>
    <property type="project" value="InterPro"/>
</dbReference>